<keyword evidence="4 5" id="KW-0472">Membrane</keyword>
<dbReference type="AlphaFoldDB" id="A1STJ1"/>
<feature type="transmembrane region" description="Helical" evidence="5">
    <location>
        <begin position="34"/>
        <end position="54"/>
    </location>
</feature>
<dbReference type="OrthoDB" id="9769739at2"/>
<dbReference type="InterPro" id="IPR018045">
    <property type="entry name" value="S04_transporter_CS"/>
</dbReference>
<protein>
    <submittedName>
        <fullName evidence="7">Sulphate transporter</fullName>
    </submittedName>
</protein>
<dbReference type="Pfam" id="PF01740">
    <property type="entry name" value="STAS"/>
    <property type="match status" value="1"/>
</dbReference>
<dbReference type="InterPro" id="IPR002645">
    <property type="entry name" value="STAS_dom"/>
</dbReference>
<dbReference type="Gene3D" id="3.30.750.24">
    <property type="entry name" value="STAS domain"/>
    <property type="match status" value="1"/>
</dbReference>
<feature type="domain" description="STAS" evidence="6">
    <location>
        <begin position="471"/>
        <end position="570"/>
    </location>
</feature>
<organism evidence="7 8">
    <name type="scientific">Psychromonas ingrahamii (strain DSM 17664 / CCUG 51855 / 37)</name>
    <dbReference type="NCBI Taxonomy" id="357804"/>
    <lineage>
        <taxon>Bacteria</taxon>
        <taxon>Pseudomonadati</taxon>
        <taxon>Pseudomonadota</taxon>
        <taxon>Gammaproteobacteria</taxon>
        <taxon>Alteromonadales</taxon>
        <taxon>Psychromonadaceae</taxon>
        <taxon>Psychromonas</taxon>
    </lineage>
</organism>
<dbReference type="Proteomes" id="UP000000639">
    <property type="component" value="Chromosome"/>
</dbReference>
<evidence type="ECO:0000256" key="4">
    <source>
        <dbReference type="ARBA" id="ARBA00023136"/>
    </source>
</evidence>
<dbReference type="PROSITE" id="PS50801">
    <property type="entry name" value="STAS"/>
    <property type="match status" value="1"/>
</dbReference>
<sequence>MSHRAHLFSLRIAYAMRESFINNTYSRHDLLKDLLSGISVGIIAIPLAMALAIASGVPPQYGLYTAAVAGILIPLVGGSRFSVSGPTAAFVVIIQPIVFQYGLSGLLVTTVLSGILLLAMAFLRLGRYIEYVPQAVTLGFTGGIAVVIAILQVDEFIGIEITEFPTHFYEKVGVLIAEIPGFDITSLFVGAITLLVLIIWPYFVKSIPPHLPALVVGGVAAVVLESIHLPVATIGSTYQFLFPDGSMGHGIPPFLPNFELPWLRQLPGDPVLIWNLSLFTDLLSAAVAIAALGAIESLLCAVVLDEMSQTRHSANSELLGQGIGNIVTPFLGGITATGAIARSATNYKSGAKSPLSGVFHGIFIILAILFAAPLLSYIPMPSMAALLLIVAWKMGEFHKSLNLLKTASKSDIAVFLTCFSLTILFDMVIAIIAGILLASLLFVRSMSELTELKNTTEKYYSVQPAGQLFKVFDINGPLFFAAADRIFGELGFLLTQECDGILLNLENASMIDSGGISSLLKLIEECNASGTKIHLSNMNRPVARALIKARLKRDQRIALFTTVQAAQAAFLKK</sequence>
<evidence type="ECO:0000256" key="3">
    <source>
        <dbReference type="ARBA" id="ARBA00022989"/>
    </source>
</evidence>
<evidence type="ECO:0000256" key="5">
    <source>
        <dbReference type="SAM" id="Phobius"/>
    </source>
</evidence>
<gene>
    <name evidence="7" type="ordered locus">Ping_0965</name>
</gene>
<dbReference type="Pfam" id="PF00916">
    <property type="entry name" value="Sulfate_transp"/>
    <property type="match status" value="1"/>
</dbReference>
<keyword evidence="3 5" id="KW-1133">Transmembrane helix</keyword>
<evidence type="ECO:0000313" key="8">
    <source>
        <dbReference type="Proteomes" id="UP000000639"/>
    </source>
</evidence>
<dbReference type="HOGENOM" id="CLU_003182_13_1_6"/>
<dbReference type="SUPFAM" id="SSF52091">
    <property type="entry name" value="SpoIIaa-like"/>
    <property type="match status" value="1"/>
</dbReference>
<feature type="transmembrane region" description="Helical" evidence="5">
    <location>
        <begin position="184"/>
        <end position="204"/>
    </location>
</feature>
<dbReference type="InterPro" id="IPR036513">
    <property type="entry name" value="STAS_dom_sf"/>
</dbReference>
<keyword evidence="2 5" id="KW-0812">Transmembrane</keyword>
<dbReference type="STRING" id="357804.Ping_0965"/>
<dbReference type="RefSeq" id="WP_011769369.1">
    <property type="nucleotide sequence ID" value="NC_008709.1"/>
</dbReference>
<dbReference type="InterPro" id="IPR001902">
    <property type="entry name" value="SLC26A/SulP_fam"/>
</dbReference>
<comment type="subcellular location">
    <subcellularLocation>
        <location evidence="1">Membrane</location>
        <topology evidence="1">Multi-pass membrane protein</topology>
    </subcellularLocation>
</comment>
<dbReference type="KEGG" id="pin:Ping_0965"/>
<dbReference type="EMBL" id="CP000510">
    <property type="protein sequence ID" value="ABM02806.1"/>
    <property type="molecule type" value="Genomic_DNA"/>
</dbReference>
<dbReference type="GO" id="GO:0008271">
    <property type="term" value="F:secondary active sulfate transmembrane transporter activity"/>
    <property type="evidence" value="ECO:0007669"/>
    <property type="project" value="InterPro"/>
</dbReference>
<proteinExistence type="predicted"/>
<accession>A1STJ1</accession>
<evidence type="ECO:0000259" key="6">
    <source>
        <dbReference type="PROSITE" id="PS50801"/>
    </source>
</evidence>
<feature type="transmembrane region" description="Helical" evidence="5">
    <location>
        <begin position="61"/>
        <end position="81"/>
    </location>
</feature>
<dbReference type="NCBIfam" id="NF008660">
    <property type="entry name" value="PRK11660.1"/>
    <property type="match status" value="1"/>
</dbReference>
<dbReference type="PANTHER" id="PTHR11814">
    <property type="entry name" value="SULFATE TRANSPORTER"/>
    <property type="match status" value="1"/>
</dbReference>
<feature type="transmembrane region" description="Helical" evidence="5">
    <location>
        <begin position="362"/>
        <end position="392"/>
    </location>
</feature>
<feature type="transmembrane region" description="Helical" evidence="5">
    <location>
        <begin position="211"/>
        <end position="231"/>
    </location>
</feature>
<dbReference type="eggNOG" id="COG0659">
    <property type="taxonomic scope" value="Bacteria"/>
</dbReference>
<reference evidence="7 8" key="1">
    <citation type="submission" date="2007-01" db="EMBL/GenBank/DDBJ databases">
        <title>Complete sequence of Psychromonas ingrahamii 37.</title>
        <authorList>
            <consortium name="US DOE Joint Genome Institute"/>
            <person name="Copeland A."/>
            <person name="Lucas S."/>
            <person name="Lapidus A."/>
            <person name="Barry K."/>
            <person name="Detter J.C."/>
            <person name="Glavina del Rio T."/>
            <person name="Hammon N."/>
            <person name="Israni S."/>
            <person name="Dalin E."/>
            <person name="Tice H."/>
            <person name="Pitluck S."/>
            <person name="Thompson L.S."/>
            <person name="Brettin T."/>
            <person name="Bruce D."/>
            <person name="Han C."/>
            <person name="Tapia R."/>
            <person name="Schmutz J."/>
            <person name="Larimer F."/>
            <person name="Land M."/>
            <person name="Hauser L."/>
            <person name="Kyrpides N."/>
            <person name="Ivanova N."/>
            <person name="Staley J."/>
            <person name="Richardson P."/>
        </authorList>
    </citation>
    <scope>NUCLEOTIDE SEQUENCE [LARGE SCALE GENOMIC DNA]</scope>
    <source>
        <strain evidence="7 8">37</strain>
    </source>
</reference>
<keyword evidence="8" id="KW-1185">Reference proteome</keyword>
<evidence type="ECO:0000313" key="7">
    <source>
        <dbReference type="EMBL" id="ABM02806.1"/>
    </source>
</evidence>
<feature type="transmembrane region" description="Helical" evidence="5">
    <location>
        <begin position="282"/>
        <end position="304"/>
    </location>
</feature>
<dbReference type="CDD" id="cd07042">
    <property type="entry name" value="STAS_SulP_like_sulfate_transporter"/>
    <property type="match status" value="1"/>
</dbReference>
<feature type="transmembrane region" description="Helical" evidence="5">
    <location>
        <begin position="412"/>
        <end position="443"/>
    </location>
</feature>
<dbReference type="InterPro" id="IPR011547">
    <property type="entry name" value="SLC26A/SulP_dom"/>
</dbReference>
<dbReference type="PROSITE" id="PS01130">
    <property type="entry name" value="SLC26A"/>
    <property type="match status" value="1"/>
</dbReference>
<evidence type="ECO:0000256" key="2">
    <source>
        <dbReference type="ARBA" id="ARBA00022692"/>
    </source>
</evidence>
<name>A1STJ1_PSYIN</name>
<feature type="transmembrane region" description="Helical" evidence="5">
    <location>
        <begin position="135"/>
        <end position="153"/>
    </location>
</feature>
<dbReference type="GO" id="GO:0016020">
    <property type="term" value="C:membrane"/>
    <property type="evidence" value="ECO:0007669"/>
    <property type="project" value="UniProtKB-SubCell"/>
</dbReference>
<evidence type="ECO:0000256" key="1">
    <source>
        <dbReference type="ARBA" id="ARBA00004141"/>
    </source>
</evidence>
<feature type="transmembrane region" description="Helical" evidence="5">
    <location>
        <begin position="101"/>
        <end position="123"/>
    </location>
</feature>